<gene>
    <name evidence="7" type="ORF">IO89_14890</name>
</gene>
<feature type="transmembrane region" description="Helical" evidence="5">
    <location>
        <begin position="60"/>
        <end position="78"/>
    </location>
</feature>
<accession>A0A085BG66</accession>
<dbReference type="RefSeq" id="WP_034977565.1">
    <property type="nucleotide sequence ID" value="NZ_FOFI01000001.1"/>
</dbReference>
<dbReference type="InterPro" id="IPR036465">
    <property type="entry name" value="vWFA_dom_sf"/>
</dbReference>
<dbReference type="EMBL" id="JPLY01000004">
    <property type="protein sequence ID" value="KFC21461.1"/>
    <property type="molecule type" value="Genomic_DNA"/>
</dbReference>
<dbReference type="eggNOG" id="COG2304">
    <property type="taxonomic scope" value="Bacteria"/>
</dbReference>
<evidence type="ECO:0000313" key="8">
    <source>
        <dbReference type="Proteomes" id="UP000028623"/>
    </source>
</evidence>
<proteinExistence type="predicted"/>
<dbReference type="SUPFAM" id="SSF53300">
    <property type="entry name" value="vWA-like"/>
    <property type="match status" value="1"/>
</dbReference>
<evidence type="ECO:0000259" key="6">
    <source>
        <dbReference type="PROSITE" id="PS50234"/>
    </source>
</evidence>
<dbReference type="Gene3D" id="3.40.50.410">
    <property type="entry name" value="von Willebrand factor, type A domain"/>
    <property type="match status" value="1"/>
</dbReference>
<dbReference type="Proteomes" id="UP000028623">
    <property type="component" value="Unassembled WGS sequence"/>
</dbReference>
<evidence type="ECO:0000256" key="2">
    <source>
        <dbReference type="ARBA" id="ARBA00022692"/>
    </source>
</evidence>
<dbReference type="PANTHER" id="PTHR22550">
    <property type="entry name" value="SPORE GERMINATION PROTEIN"/>
    <property type="match status" value="1"/>
</dbReference>
<dbReference type="STRING" id="421072.SAMN04488097_0886"/>
<evidence type="ECO:0000256" key="1">
    <source>
        <dbReference type="ARBA" id="ARBA00022475"/>
    </source>
</evidence>
<feature type="transmembrane region" description="Helical" evidence="5">
    <location>
        <begin position="309"/>
        <end position="327"/>
    </location>
</feature>
<dbReference type="OrthoDB" id="6206554at2"/>
<dbReference type="InterPro" id="IPR050768">
    <property type="entry name" value="UPF0353/GerABKA_families"/>
</dbReference>
<sequence>MNWSLGNYYYLLLLLLLPVIGYFIIHYIRWKGKRRNIFAEDRFQETLFDKTSWFAKIFPILYLFGFLFLIFAIIDLLGGKEEISVTQNVSNTIFVLDVSNSMNAQDIQPSRLDEAKNIIINSLQKMTNDRVGIVVFAGDAYSVMPLSSDYSAAETYLSGIETSVVQNQGTDFLKAMEIASQKFKNINKGSKNVVLISDGEDNEGHEDEAIDLAKKHGIKVTTIGVGTEEGAPIPEYYYGQLMGYKSDIYGETVVSKLQTKALTDIATSTGGSYFNGNNLEEAINHLTTELQKSAGSSSTTISSQSSVHYYQYFLAVSVLFFFLIYLFNPKRDFNL</sequence>
<keyword evidence="2 5" id="KW-0812">Transmembrane</keyword>
<keyword evidence="1" id="KW-1003">Cell membrane</keyword>
<dbReference type="InterPro" id="IPR002035">
    <property type="entry name" value="VWF_A"/>
</dbReference>
<evidence type="ECO:0000256" key="5">
    <source>
        <dbReference type="SAM" id="Phobius"/>
    </source>
</evidence>
<evidence type="ECO:0000256" key="3">
    <source>
        <dbReference type="ARBA" id="ARBA00022989"/>
    </source>
</evidence>
<dbReference type="AlphaFoldDB" id="A0A085BG66"/>
<dbReference type="PANTHER" id="PTHR22550:SF5">
    <property type="entry name" value="LEUCINE ZIPPER PROTEIN 4"/>
    <property type="match status" value="1"/>
</dbReference>
<keyword evidence="3 5" id="KW-1133">Transmembrane helix</keyword>
<comment type="caution">
    <text evidence="7">The sequence shown here is derived from an EMBL/GenBank/DDBJ whole genome shotgun (WGS) entry which is preliminary data.</text>
</comment>
<evidence type="ECO:0000313" key="7">
    <source>
        <dbReference type="EMBL" id="KFC21461.1"/>
    </source>
</evidence>
<reference evidence="7 8" key="1">
    <citation type="submission" date="2014-07" db="EMBL/GenBank/DDBJ databases">
        <title>Epilithonimonas lactis LMG 22401 Genome.</title>
        <authorList>
            <person name="Pipes S.E."/>
            <person name="Stropko S.J."/>
        </authorList>
    </citation>
    <scope>NUCLEOTIDE SEQUENCE [LARGE SCALE GENOMIC DNA]</scope>
    <source>
        <strain evidence="7 8">LMG 24401</strain>
    </source>
</reference>
<feature type="domain" description="VWFA" evidence="6">
    <location>
        <begin position="91"/>
        <end position="290"/>
    </location>
</feature>
<protein>
    <submittedName>
        <fullName evidence="7">von Willebrand factor A</fullName>
    </submittedName>
</protein>
<organism evidence="7 8">
    <name type="scientific">Epilithonimonas lactis</name>
    <dbReference type="NCBI Taxonomy" id="421072"/>
    <lineage>
        <taxon>Bacteria</taxon>
        <taxon>Pseudomonadati</taxon>
        <taxon>Bacteroidota</taxon>
        <taxon>Flavobacteriia</taxon>
        <taxon>Flavobacteriales</taxon>
        <taxon>Weeksellaceae</taxon>
        <taxon>Chryseobacterium group</taxon>
        <taxon>Epilithonimonas</taxon>
    </lineage>
</organism>
<evidence type="ECO:0000256" key="4">
    <source>
        <dbReference type="ARBA" id="ARBA00023136"/>
    </source>
</evidence>
<dbReference type="Pfam" id="PF13519">
    <property type="entry name" value="VWA_2"/>
    <property type="match status" value="1"/>
</dbReference>
<dbReference type="SMART" id="SM00327">
    <property type="entry name" value="VWA"/>
    <property type="match status" value="1"/>
</dbReference>
<feature type="transmembrane region" description="Helical" evidence="5">
    <location>
        <begin position="6"/>
        <end position="25"/>
    </location>
</feature>
<keyword evidence="4 5" id="KW-0472">Membrane</keyword>
<name>A0A085BG66_9FLAO</name>
<keyword evidence="8" id="KW-1185">Reference proteome</keyword>
<dbReference type="PROSITE" id="PS50234">
    <property type="entry name" value="VWFA"/>
    <property type="match status" value="1"/>
</dbReference>